<sequence>MPAALAWATAWWLTGAPAFAGPAAALLWAVVMVVALAVAAFAASAARRKHSRPAFRSPSHRSPFRGSDLPAWQRGPWQRAPWWRVTRATLAGTVLVCVTAAALLASLVAVAAAARLPAEIAAVAATHSSVTARIVVRSVPVGAPALSGFGGTGADTGAGADTGSGRIRFSGTLVAVDAVTGRTAAAAAAATGAAREGRSVPVLVFASGSPGDSLRIGATVRVDATLVATEPGDAAALLVFALGRPVPVSEAPWWLDWADALRSRFAAAAATLPGDGGALLPGLAIGDTSAVGDDLDAAMKSSALSHLTAVSGANCAVLIAIIMLLGGRFRLGRLRLGRGARITLSLAVLLGFVVLVTPEPSVLRAAVMAAVLLIGVGVGRPGRGVPLLALSVIVLLATDPWLSRSYGFALSVLATGGLLVLAGPLTRSLARWLPTGLAALIAIPLAAQLACQPVLVLLSPTFPLYGVPANLLAEPAAPLGTVLGLAACLLLGWLPGLASVVLWTAWVPSAWIAAVARTTAGLPGSSLPWPGGPFGVAVTAVLTAAVLVLFLRHGTGTRKRSGPGEQGPGPGPGRGRDGTSRSRRGDGSGLRRGPQRMLRRILWLRRRPRARGRGRTRSTLDGWSAVALVVLVLFVGGYAGTLIGQAVGRALTFPADWQIAACDIGQGDAVVVRDHGADRDRFALVDVGPDPKPLQRCLRSLGIDRIDLLVLTHYDMDHIGGIAAVIGRVGTALVGIPENAQDERLHARLAEGGAEVRQAAKGDAGTLGGLRWDVLWPVRGGSEMQTGNPGSVTIEFDGRGIRSVFLGDLGEDAQDALDRVSAPGRVDVVKVAHHGSRDQSPPFYAELHATVGLISVGAGNRYGHPTASLLDLLRSVGTLAVRTDRQGLSVVAPASTGGGALAVWTEKGG</sequence>
<evidence type="ECO:0000259" key="8">
    <source>
        <dbReference type="SMART" id="SM00849"/>
    </source>
</evidence>
<keyword evidence="3 7" id="KW-0812">Transmembrane</keyword>
<evidence type="ECO:0000313" key="9">
    <source>
        <dbReference type="EMBL" id="TFB88166.1"/>
    </source>
</evidence>
<evidence type="ECO:0000256" key="6">
    <source>
        <dbReference type="SAM" id="MobiDB-lite"/>
    </source>
</evidence>
<evidence type="ECO:0000256" key="1">
    <source>
        <dbReference type="ARBA" id="ARBA00004651"/>
    </source>
</evidence>
<evidence type="ECO:0000256" key="5">
    <source>
        <dbReference type="ARBA" id="ARBA00023136"/>
    </source>
</evidence>
<evidence type="ECO:0000256" key="4">
    <source>
        <dbReference type="ARBA" id="ARBA00022989"/>
    </source>
</evidence>
<dbReference type="SMART" id="SM00849">
    <property type="entry name" value="Lactamase_B"/>
    <property type="match status" value="1"/>
</dbReference>
<dbReference type="Pfam" id="PF00753">
    <property type="entry name" value="Lactamase_B"/>
    <property type="match status" value="1"/>
</dbReference>
<evidence type="ECO:0000256" key="2">
    <source>
        <dbReference type="ARBA" id="ARBA00022475"/>
    </source>
</evidence>
<gene>
    <name evidence="9" type="ORF">E3O44_05670</name>
</gene>
<feature type="transmembrane region" description="Helical" evidence="7">
    <location>
        <begin position="476"/>
        <end position="494"/>
    </location>
</feature>
<comment type="caution">
    <text evidence="9">The sequence shown here is derived from an EMBL/GenBank/DDBJ whole genome shotgun (WGS) entry which is preliminary data.</text>
</comment>
<name>A0ABY2IH92_9MICO</name>
<feature type="transmembrane region" description="Helical" evidence="7">
    <location>
        <begin position="532"/>
        <end position="551"/>
    </location>
</feature>
<feature type="transmembrane region" description="Helical" evidence="7">
    <location>
        <begin position="385"/>
        <end position="402"/>
    </location>
</feature>
<protein>
    <submittedName>
        <fullName evidence="9">ComEC/Rec2 family competence protein</fullName>
    </submittedName>
</protein>
<dbReference type="RefSeq" id="WP_134533393.1">
    <property type="nucleotide sequence ID" value="NZ_SOFG01000009.1"/>
</dbReference>
<dbReference type="Proteomes" id="UP000297608">
    <property type="component" value="Unassembled WGS sequence"/>
</dbReference>
<keyword evidence="4 7" id="KW-1133">Transmembrane helix</keyword>
<feature type="transmembrane region" description="Helical" evidence="7">
    <location>
        <begin position="501"/>
        <end position="520"/>
    </location>
</feature>
<feature type="transmembrane region" description="Helical" evidence="7">
    <location>
        <begin position="362"/>
        <end position="378"/>
    </location>
</feature>
<reference evidence="9 10" key="1">
    <citation type="submission" date="2019-03" db="EMBL/GenBank/DDBJ databases">
        <title>Genomics of glacier-inhabiting Cryobacterium strains.</title>
        <authorList>
            <person name="Liu Q."/>
            <person name="Xin Y.-H."/>
        </authorList>
    </citation>
    <scope>NUCLEOTIDE SEQUENCE [LARGE SCALE GENOMIC DNA]</scope>
    <source>
        <strain evidence="9 10">MDB2-B</strain>
    </source>
</reference>
<organism evidence="9 10">
    <name type="scientific">Cryobacterium algoricola</name>
    <dbReference type="NCBI Taxonomy" id="1259183"/>
    <lineage>
        <taxon>Bacteria</taxon>
        <taxon>Bacillati</taxon>
        <taxon>Actinomycetota</taxon>
        <taxon>Actinomycetes</taxon>
        <taxon>Micrococcales</taxon>
        <taxon>Microbacteriaceae</taxon>
        <taxon>Cryobacterium</taxon>
    </lineage>
</organism>
<dbReference type="Pfam" id="PF03772">
    <property type="entry name" value="Competence"/>
    <property type="match status" value="1"/>
</dbReference>
<feature type="transmembrane region" description="Helical" evidence="7">
    <location>
        <begin position="28"/>
        <end position="46"/>
    </location>
</feature>
<dbReference type="InterPro" id="IPR036866">
    <property type="entry name" value="RibonucZ/Hydroxyglut_hydro"/>
</dbReference>
<dbReference type="InterPro" id="IPR035681">
    <property type="entry name" value="ComA-like_MBL"/>
</dbReference>
<evidence type="ECO:0000256" key="7">
    <source>
        <dbReference type="SAM" id="Phobius"/>
    </source>
</evidence>
<dbReference type="SUPFAM" id="SSF56281">
    <property type="entry name" value="Metallo-hydrolase/oxidoreductase"/>
    <property type="match status" value="1"/>
</dbReference>
<keyword evidence="10" id="KW-1185">Reference proteome</keyword>
<evidence type="ECO:0000313" key="10">
    <source>
        <dbReference type="Proteomes" id="UP000297608"/>
    </source>
</evidence>
<dbReference type="InterPro" id="IPR001279">
    <property type="entry name" value="Metallo-B-lactamas"/>
</dbReference>
<dbReference type="CDD" id="cd07731">
    <property type="entry name" value="ComA-like_MBL-fold"/>
    <property type="match status" value="1"/>
</dbReference>
<dbReference type="EMBL" id="SOFG01000009">
    <property type="protein sequence ID" value="TFB88166.1"/>
    <property type="molecule type" value="Genomic_DNA"/>
</dbReference>
<feature type="domain" description="Metallo-beta-lactamase" evidence="8">
    <location>
        <begin position="666"/>
        <end position="859"/>
    </location>
</feature>
<feature type="transmembrane region" description="Helical" evidence="7">
    <location>
        <begin position="88"/>
        <end position="114"/>
    </location>
</feature>
<feature type="transmembrane region" description="Helical" evidence="7">
    <location>
        <begin position="620"/>
        <end position="639"/>
    </location>
</feature>
<dbReference type="Gene3D" id="3.60.15.10">
    <property type="entry name" value="Ribonuclease Z/Hydroxyacylglutathione hydrolase-like"/>
    <property type="match status" value="1"/>
</dbReference>
<feature type="transmembrane region" description="Helical" evidence="7">
    <location>
        <begin position="437"/>
        <end position="456"/>
    </location>
</feature>
<dbReference type="InterPro" id="IPR052159">
    <property type="entry name" value="Competence_DNA_uptake"/>
</dbReference>
<keyword evidence="2" id="KW-1003">Cell membrane</keyword>
<feature type="compositionally biased region" description="Basic and acidic residues" evidence="6">
    <location>
        <begin position="574"/>
        <end position="586"/>
    </location>
</feature>
<dbReference type="PANTHER" id="PTHR30619:SF1">
    <property type="entry name" value="RECOMBINATION PROTEIN 2"/>
    <property type="match status" value="1"/>
</dbReference>
<feature type="region of interest" description="Disordered" evidence="6">
    <location>
        <begin position="556"/>
        <end position="593"/>
    </location>
</feature>
<dbReference type="InterPro" id="IPR004477">
    <property type="entry name" value="ComEC_N"/>
</dbReference>
<accession>A0ABY2IH92</accession>
<dbReference type="NCBIfam" id="TIGR00360">
    <property type="entry name" value="ComEC_N-term"/>
    <property type="match status" value="1"/>
</dbReference>
<dbReference type="PANTHER" id="PTHR30619">
    <property type="entry name" value="DNA INTERNALIZATION/COMPETENCE PROTEIN COMEC/REC2"/>
    <property type="match status" value="1"/>
</dbReference>
<feature type="transmembrane region" description="Helical" evidence="7">
    <location>
        <begin position="339"/>
        <end position="356"/>
    </location>
</feature>
<feature type="transmembrane region" description="Helical" evidence="7">
    <location>
        <begin position="307"/>
        <end position="327"/>
    </location>
</feature>
<proteinExistence type="predicted"/>
<comment type="subcellular location">
    <subcellularLocation>
        <location evidence="1">Cell membrane</location>
        <topology evidence="1">Multi-pass membrane protein</topology>
    </subcellularLocation>
</comment>
<keyword evidence="5 7" id="KW-0472">Membrane</keyword>
<feature type="transmembrane region" description="Helical" evidence="7">
    <location>
        <begin position="408"/>
        <end position="425"/>
    </location>
</feature>
<evidence type="ECO:0000256" key="3">
    <source>
        <dbReference type="ARBA" id="ARBA00022692"/>
    </source>
</evidence>